<evidence type="ECO:0000313" key="2">
    <source>
        <dbReference type="Proteomes" id="UP000242699"/>
    </source>
</evidence>
<dbReference type="AlphaFoldDB" id="A0A2T2X9N1"/>
<accession>A0A2T2X9N1</accession>
<organism evidence="1 2">
    <name type="scientific">Sulfobacillus benefaciens</name>
    <dbReference type="NCBI Taxonomy" id="453960"/>
    <lineage>
        <taxon>Bacteria</taxon>
        <taxon>Bacillati</taxon>
        <taxon>Bacillota</taxon>
        <taxon>Clostridia</taxon>
        <taxon>Eubacteriales</taxon>
        <taxon>Clostridiales Family XVII. Incertae Sedis</taxon>
        <taxon>Sulfobacillus</taxon>
    </lineage>
</organism>
<reference evidence="1 2" key="1">
    <citation type="journal article" date="2014" name="BMC Genomics">
        <title>Comparison of environmental and isolate Sulfobacillus genomes reveals diverse carbon, sulfur, nitrogen, and hydrogen metabolisms.</title>
        <authorList>
            <person name="Justice N.B."/>
            <person name="Norman A."/>
            <person name="Brown C.T."/>
            <person name="Singh A."/>
            <person name="Thomas B.C."/>
            <person name="Banfield J.F."/>
        </authorList>
    </citation>
    <scope>NUCLEOTIDE SEQUENCE [LARGE SCALE GENOMIC DNA]</scope>
    <source>
        <strain evidence="1">AMDSBA1</strain>
    </source>
</reference>
<dbReference type="EMBL" id="PXYT01000004">
    <property type="protein sequence ID" value="PSR31158.1"/>
    <property type="molecule type" value="Genomic_DNA"/>
</dbReference>
<gene>
    <name evidence="1" type="ORF">C7B43_03410</name>
</gene>
<sequence length="66" mass="7431">MHQDWSNHPWCLSPLEFLVWESVILLENGERYSALPSIPLAAAELGPFGALGWKASHSWSPDVISW</sequence>
<protein>
    <submittedName>
        <fullName evidence="1">Uncharacterized protein</fullName>
    </submittedName>
</protein>
<dbReference type="Proteomes" id="UP000242699">
    <property type="component" value="Unassembled WGS sequence"/>
</dbReference>
<proteinExistence type="predicted"/>
<evidence type="ECO:0000313" key="1">
    <source>
        <dbReference type="EMBL" id="PSR31158.1"/>
    </source>
</evidence>
<comment type="caution">
    <text evidence="1">The sequence shown here is derived from an EMBL/GenBank/DDBJ whole genome shotgun (WGS) entry which is preliminary data.</text>
</comment>
<name>A0A2T2X9N1_9FIRM</name>